<protein>
    <submittedName>
        <fullName evidence="1">Uncharacterized protein</fullName>
    </submittedName>
</protein>
<keyword evidence="2" id="KW-1185">Reference proteome</keyword>
<evidence type="ECO:0000313" key="2">
    <source>
        <dbReference type="Proteomes" id="UP000769528"/>
    </source>
</evidence>
<gene>
    <name evidence="1" type="ORF">WICMUC_004078</name>
</gene>
<dbReference type="EMBL" id="JAEUBF010001112">
    <property type="protein sequence ID" value="KAH3672856.1"/>
    <property type="molecule type" value="Genomic_DNA"/>
</dbReference>
<comment type="caution">
    <text evidence="1">The sequence shown here is derived from an EMBL/GenBank/DDBJ whole genome shotgun (WGS) entry which is preliminary data.</text>
</comment>
<sequence>MKFNLDAMKSEVSSLSSLKLMSIPLQPNKIFSSNGESNLVAKINDLESSKVLFEFLIKTSTVSGCLLNIARCSGVKNSESPQYFQLSIAIDGFHSFHFIRYSIMIFVLSTNPYLEE</sequence>
<accession>A0A9P8TBC3</accession>
<reference evidence="1" key="1">
    <citation type="journal article" date="2021" name="Open Biol.">
        <title>Shared evolutionary footprints suggest mitochondrial oxidative damage underlies multiple complex I losses in fungi.</title>
        <authorList>
            <person name="Schikora-Tamarit M.A."/>
            <person name="Marcet-Houben M."/>
            <person name="Nosek J."/>
            <person name="Gabaldon T."/>
        </authorList>
    </citation>
    <scope>NUCLEOTIDE SEQUENCE</scope>
    <source>
        <strain evidence="1">CBS6341</strain>
    </source>
</reference>
<organism evidence="1 2">
    <name type="scientific">Wickerhamomyces mucosus</name>
    <dbReference type="NCBI Taxonomy" id="1378264"/>
    <lineage>
        <taxon>Eukaryota</taxon>
        <taxon>Fungi</taxon>
        <taxon>Dikarya</taxon>
        <taxon>Ascomycota</taxon>
        <taxon>Saccharomycotina</taxon>
        <taxon>Saccharomycetes</taxon>
        <taxon>Phaffomycetales</taxon>
        <taxon>Wickerhamomycetaceae</taxon>
        <taxon>Wickerhamomyces</taxon>
    </lineage>
</organism>
<evidence type="ECO:0000313" key="1">
    <source>
        <dbReference type="EMBL" id="KAH3672856.1"/>
    </source>
</evidence>
<dbReference type="Proteomes" id="UP000769528">
    <property type="component" value="Unassembled WGS sequence"/>
</dbReference>
<reference evidence="1" key="2">
    <citation type="submission" date="2021-01" db="EMBL/GenBank/DDBJ databases">
        <authorList>
            <person name="Schikora-Tamarit M.A."/>
        </authorList>
    </citation>
    <scope>NUCLEOTIDE SEQUENCE</scope>
    <source>
        <strain evidence="1">CBS6341</strain>
    </source>
</reference>
<proteinExistence type="predicted"/>
<dbReference type="AlphaFoldDB" id="A0A9P8TBC3"/>
<name>A0A9P8TBC3_9ASCO</name>